<keyword evidence="5" id="KW-1185">Reference proteome</keyword>
<evidence type="ECO:0000259" key="2">
    <source>
        <dbReference type="Pfam" id="PF13362"/>
    </source>
</evidence>
<feature type="region of interest" description="Disordered" evidence="1">
    <location>
        <begin position="71"/>
        <end position="94"/>
    </location>
</feature>
<dbReference type="Proteomes" id="UP000541426">
    <property type="component" value="Unassembled WGS sequence"/>
</dbReference>
<dbReference type="Pfam" id="PF13362">
    <property type="entry name" value="Toprim_3"/>
    <property type="match status" value="1"/>
</dbReference>
<dbReference type="SUPFAM" id="SSF56731">
    <property type="entry name" value="DNA primase core"/>
    <property type="match status" value="1"/>
</dbReference>
<feature type="domain" description="DUF7146" evidence="3">
    <location>
        <begin position="98"/>
        <end position="197"/>
    </location>
</feature>
<feature type="domain" description="Toprim" evidence="2">
    <location>
        <begin position="204"/>
        <end position="295"/>
    </location>
</feature>
<evidence type="ECO:0000313" key="4">
    <source>
        <dbReference type="EMBL" id="MBB3984414.1"/>
    </source>
</evidence>
<evidence type="ECO:0008006" key="6">
    <source>
        <dbReference type="Google" id="ProtNLM"/>
    </source>
</evidence>
<feature type="compositionally biased region" description="Basic and acidic residues" evidence="1">
    <location>
        <begin position="79"/>
        <end position="91"/>
    </location>
</feature>
<evidence type="ECO:0000256" key="1">
    <source>
        <dbReference type="SAM" id="MobiDB-lite"/>
    </source>
</evidence>
<dbReference type="Gene3D" id="3.40.1360.10">
    <property type="match status" value="1"/>
</dbReference>
<evidence type="ECO:0000313" key="5">
    <source>
        <dbReference type="Proteomes" id="UP000541426"/>
    </source>
</evidence>
<evidence type="ECO:0000259" key="3">
    <source>
        <dbReference type="Pfam" id="PF23639"/>
    </source>
</evidence>
<gene>
    <name evidence="4" type="ORF">GGQ68_000730</name>
</gene>
<dbReference type="EMBL" id="JACIEJ010000002">
    <property type="protein sequence ID" value="MBB3984414.1"/>
    <property type="molecule type" value="Genomic_DNA"/>
</dbReference>
<dbReference type="AlphaFoldDB" id="A0A7W6DKV3"/>
<dbReference type="InterPro" id="IPR055570">
    <property type="entry name" value="DUF7146"/>
</dbReference>
<reference evidence="4 5" key="1">
    <citation type="submission" date="2020-08" db="EMBL/GenBank/DDBJ databases">
        <title>Genomic Encyclopedia of Type Strains, Phase IV (KMG-IV): sequencing the most valuable type-strain genomes for metagenomic binning, comparative biology and taxonomic classification.</title>
        <authorList>
            <person name="Goeker M."/>
        </authorList>
    </citation>
    <scope>NUCLEOTIDE SEQUENCE [LARGE SCALE GENOMIC DNA]</scope>
    <source>
        <strain evidence="4 5">DSM 102235</strain>
    </source>
</reference>
<protein>
    <recommendedName>
        <fullName evidence="6">Toprim domain-containing protein</fullName>
    </recommendedName>
</protein>
<dbReference type="Pfam" id="PF23639">
    <property type="entry name" value="DUF7146"/>
    <property type="match status" value="1"/>
</dbReference>
<dbReference type="InterPro" id="IPR006171">
    <property type="entry name" value="TOPRIM_dom"/>
</dbReference>
<sequence length="298" mass="31768">MNARDLTQMLRGTWRRHYGTAPCPVCQSEQRPGQNALTLSDGNKGLLAHCKKSDCGFRDILGAVGVAPTAPKGFAPPDPAHRARREAEAKRRAAQAKRRAAQACAVWHKALPISATIAETYLRGRGITCALPDTLRFHPDCWHGATARRYPAMVALIDWGVDFAVHRTYLRADGCGKADVDPSRAMLGAASGGAVRLTDEGGPLVVAEGIETALSLASGLLQRPATIWAALSTSGLRGLKIPFETGRLTIAPDGDKAGRTAAIELAERAHASGWIVSTLPVPNGRDWNDILMMKGGMP</sequence>
<proteinExistence type="predicted"/>
<dbReference type="RefSeq" id="WP_221235516.1">
    <property type="nucleotide sequence ID" value="NZ_BAABBZ010000014.1"/>
</dbReference>
<dbReference type="InterPro" id="IPR034154">
    <property type="entry name" value="TOPRIM_DnaG/twinkle"/>
</dbReference>
<dbReference type="CDD" id="cd01029">
    <property type="entry name" value="TOPRIM_primases"/>
    <property type="match status" value="1"/>
</dbReference>
<organism evidence="4 5">
    <name type="scientific">Sagittula marina</name>
    <dbReference type="NCBI Taxonomy" id="943940"/>
    <lineage>
        <taxon>Bacteria</taxon>
        <taxon>Pseudomonadati</taxon>
        <taxon>Pseudomonadota</taxon>
        <taxon>Alphaproteobacteria</taxon>
        <taxon>Rhodobacterales</taxon>
        <taxon>Roseobacteraceae</taxon>
        <taxon>Sagittula</taxon>
    </lineage>
</organism>
<accession>A0A7W6DKV3</accession>
<name>A0A7W6DKV3_9RHOB</name>
<comment type="caution">
    <text evidence="4">The sequence shown here is derived from an EMBL/GenBank/DDBJ whole genome shotgun (WGS) entry which is preliminary data.</text>
</comment>